<dbReference type="SUPFAM" id="SSF55961">
    <property type="entry name" value="Bet v1-like"/>
    <property type="match status" value="1"/>
</dbReference>
<dbReference type="PANTHER" id="PTHR45654">
    <property type="entry name" value="HOMEOBOX-LEUCINE ZIPPER PROTEIN MERISTEM L1"/>
    <property type="match status" value="1"/>
</dbReference>
<reference evidence="2" key="1">
    <citation type="submission" date="2016-11" db="EMBL/GenBank/DDBJ databases">
        <title>The genome of Nicotiana attenuata.</title>
        <authorList>
            <person name="Xu S."/>
            <person name="Brockmoeller T."/>
            <person name="Gaquerel E."/>
            <person name="Navarro A."/>
            <person name="Kuhl H."/>
            <person name="Gase K."/>
            <person name="Ling Z."/>
            <person name="Zhou W."/>
            <person name="Kreitzer C."/>
            <person name="Stanke M."/>
            <person name="Tang H."/>
            <person name="Lyons E."/>
            <person name="Pandey P."/>
            <person name="Pandey S.P."/>
            <person name="Timmermann B."/>
            <person name="Baldwin I.T."/>
        </authorList>
    </citation>
    <scope>NUCLEOTIDE SEQUENCE [LARGE SCALE GENOMIC DNA]</scope>
    <source>
        <strain evidence="2">UT</strain>
    </source>
</reference>
<dbReference type="GO" id="GO:0003677">
    <property type="term" value="F:DNA binding"/>
    <property type="evidence" value="ECO:0007669"/>
    <property type="project" value="UniProtKB-KW"/>
</dbReference>
<protein>
    <submittedName>
        <fullName evidence="2">Homeobox-leucine zipper protein glabra 2</fullName>
    </submittedName>
</protein>
<keyword evidence="3" id="KW-1185">Reference proteome</keyword>
<dbReference type="STRING" id="49451.A0A1J6IE97"/>
<dbReference type="PANTHER" id="PTHR45654:SF24">
    <property type="entry name" value="HOMEOBOX-LEUCINE ZIPPER PROTEIN GLABRA 2"/>
    <property type="match status" value="1"/>
</dbReference>
<feature type="domain" description="HD-Zip IV C-terminal" evidence="1">
    <location>
        <begin position="30"/>
        <end position="225"/>
    </location>
</feature>
<gene>
    <name evidence="2" type="primary">GL2_1</name>
    <name evidence="2" type="ORF">A4A49_51600</name>
</gene>
<dbReference type="AlphaFoldDB" id="A0A1J6IE97"/>
<dbReference type="Gramene" id="OIT02716">
    <property type="protein sequence ID" value="OIT02716"/>
    <property type="gene ID" value="A4A49_51600"/>
</dbReference>
<comment type="caution">
    <text evidence="2">The sequence shown here is derived from an EMBL/GenBank/DDBJ whole genome shotgun (WGS) entry which is preliminary data.</text>
</comment>
<keyword evidence="2" id="KW-0238">DNA-binding</keyword>
<name>A0A1J6IE97_NICAT</name>
<evidence type="ECO:0000259" key="1">
    <source>
        <dbReference type="Pfam" id="PF25797"/>
    </source>
</evidence>
<proteinExistence type="predicted"/>
<evidence type="ECO:0000313" key="3">
    <source>
        <dbReference type="Proteomes" id="UP000187609"/>
    </source>
</evidence>
<dbReference type="InterPro" id="IPR042160">
    <property type="entry name" value="HD-Zip_IV"/>
</dbReference>
<sequence>MFPTMITKASMLDVIRNGEGDKWVGAVQLVASRKNLTDPLEPLGLILCATSSVWLPVSRNVLFDFLRDETRQHEWNIMSNGGPVKSIANLATSQDRGNAVTIQAMKLKEDMWILQDTCTNSYESTVVYAPIDIARMKSVMTGCDSNNVAVLPSGFSILPDGLESRSLVITSRPEEKCTEGGSLLTVLYQILTSKSPAAKLCTESVESVNNLISCTLRRIKTSLQCEYG</sequence>
<organism evidence="2 3">
    <name type="scientific">Nicotiana attenuata</name>
    <name type="common">Coyote tobacco</name>
    <dbReference type="NCBI Taxonomy" id="49451"/>
    <lineage>
        <taxon>Eukaryota</taxon>
        <taxon>Viridiplantae</taxon>
        <taxon>Streptophyta</taxon>
        <taxon>Embryophyta</taxon>
        <taxon>Tracheophyta</taxon>
        <taxon>Spermatophyta</taxon>
        <taxon>Magnoliopsida</taxon>
        <taxon>eudicotyledons</taxon>
        <taxon>Gunneridae</taxon>
        <taxon>Pentapetalae</taxon>
        <taxon>asterids</taxon>
        <taxon>lamiids</taxon>
        <taxon>Solanales</taxon>
        <taxon>Solanaceae</taxon>
        <taxon>Nicotianoideae</taxon>
        <taxon>Nicotianeae</taxon>
        <taxon>Nicotiana</taxon>
    </lineage>
</organism>
<keyword evidence="2" id="KW-0371">Homeobox</keyword>
<dbReference type="EMBL" id="MJEQ01037188">
    <property type="protein sequence ID" value="OIT02716.1"/>
    <property type="molecule type" value="Genomic_DNA"/>
</dbReference>
<accession>A0A1J6IE97</accession>
<dbReference type="Pfam" id="PF25797">
    <property type="entry name" value="PDF2_C"/>
    <property type="match status" value="1"/>
</dbReference>
<dbReference type="Proteomes" id="UP000187609">
    <property type="component" value="Unassembled WGS sequence"/>
</dbReference>
<dbReference type="InterPro" id="IPR057993">
    <property type="entry name" value="HD-Zip_IV_C"/>
</dbReference>
<dbReference type="OMA" id="RNEWYIL"/>
<evidence type="ECO:0000313" key="2">
    <source>
        <dbReference type="EMBL" id="OIT02716.1"/>
    </source>
</evidence>